<sequence>MSTSSRKSLDKHVCLKRGESKAEMRAQEKSEKEKIAPFSFEESPKPLQKSLNLVPDSSKVEINKKGSTIAPFNYDDDDE</sequence>
<gene>
    <name evidence="2" type="ORF">FCC1311_051482</name>
</gene>
<feature type="compositionally biased region" description="Basic and acidic residues" evidence="1">
    <location>
        <begin position="7"/>
        <end position="35"/>
    </location>
</feature>
<evidence type="ECO:0000313" key="3">
    <source>
        <dbReference type="Proteomes" id="UP000241890"/>
    </source>
</evidence>
<dbReference type="EMBL" id="BEYU01000050">
    <property type="protein sequence ID" value="GBG28927.1"/>
    <property type="molecule type" value="Genomic_DNA"/>
</dbReference>
<protein>
    <submittedName>
        <fullName evidence="2">Uncharacterized protein</fullName>
    </submittedName>
</protein>
<accession>A0A2R5GDB5</accession>
<evidence type="ECO:0000256" key="1">
    <source>
        <dbReference type="SAM" id="MobiDB-lite"/>
    </source>
</evidence>
<keyword evidence="3" id="KW-1185">Reference proteome</keyword>
<dbReference type="AlphaFoldDB" id="A0A2R5GDB5"/>
<evidence type="ECO:0000313" key="2">
    <source>
        <dbReference type="EMBL" id="GBG28927.1"/>
    </source>
</evidence>
<organism evidence="2 3">
    <name type="scientific">Hondaea fermentalgiana</name>
    <dbReference type="NCBI Taxonomy" id="2315210"/>
    <lineage>
        <taxon>Eukaryota</taxon>
        <taxon>Sar</taxon>
        <taxon>Stramenopiles</taxon>
        <taxon>Bigyra</taxon>
        <taxon>Labyrinthulomycetes</taxon>
        <taxon>Thraustochytrida</taxon>
        <taxon>Thraustochytriidae</taxon>
        <taxon>Hondaea</taxon>
    </lineage>
</organism>
<reference evidence="2 3" key="1">
    <citation type="submission" date="2017-12" db="EMBL/GenBank/DDBJ databases">
        <title>Sequencing, de novo assembly and annotation of complete genome of a new Thraustochytrid species, strain FCC1311.</title>
        <authorList>
            <person name="Sedici K."/>
            <person name="Godart F."/>
            <person name="Aiese Cigliano R."/>
            <person name="Sanseverino W."/>
            <person name="Barakat M."/>
            <person name="Ortet P."/>
            <person name="Marechal E."/>
            <person name="Cagnac O."/>
            <person name="Amato A."/>
        </authorList>
    </citation>
    <scope>NUCLEOTIDE SEQUENCE [LARGE SCALE GENOMIC DNA]</scope>
</reference>
<dbReference type="InParanoid" id="A0A2R5GDB5"/>
<dbReference type="Proteomes" id="UP000241890">
    <property type="component" value="Unassembled WGS sequence"/>
</dbReference>
<feature type="region of interest" description="Disordered" evidence="1">
    <location>
        <begin position="1"/>
        <end position="51"/>
    </location>
</feature>
<name>A0A2R5GDB5_9STRA</name>
<comment type="caution">
    <text evidence="2">The sequence shown here is derived from an EMBL/GenBank/DDBJ whole genome shotgun (WGS) entry which is preliminary data.</text>
</comment>
<proteinExistence type="predicted"/>